<keyword evidence="7 13" id="KW-0732">Signal</keyword>
<reference evidence="17" key="1">
    <citation type="submission" date="2015-02" db="EMBL/GenBank/DDBJ databases">
        <title>Genome sequencing for Strongylocentrotus purpuratus.</title>
        <authorList>
            <person name="Murali S."/>
            <person name="Liu Y."/>
            <person name="Vee V."/>
            <person name="English A."/>
            <person name="Wang M."/>
            <person name="Skinner E."/>
            <person name="Han Y."/>
            <person name="Muzny D.M."/>
            <person name="Worley K.C."/>
            <person name="Gibbs R.A."/>
        </authorList>
    </citation>
    <scope>NUCLEOTIDE SEQUENCE</scope>
</reference>
<feature type="chain" id="PRO_5029656039" description="Renin receptor" evidence="13">
    <location>
        <begin position="26"/>
        <end position="389"/>
    </location>
</feature>
<dbReference type="RefSeq" id="XP_030837481.1">
    <property type="nucleotide sequence ID" value="XM_030981621.1"/>
</dbReference>
<evidence type="ECO:0008006" key="18">
    <source>
        <dbReference type="Google" id="ProtNLM"/>
    </source>
</evidence>
<keyword evidence="10 12" id="KW-0472">Membrane</keyword>
<dbReference type="GO" id="GO:0038023">
    <property type="term" value="F:signaling receptor activity"/>
    <property type="evidence" value="ECO:0007669"/>
    <property type="project" value="InterPro"/>
</dbReference>
<feature type="domain" description="Renin receptor N-terminal" evidence="15">
    <location>
        <begin position="26"/>
        <end position="280"/>
    </location>
</feature>
<accession>A0A7M7SWZ7</accession>
<proteinExistence type="predicted"/>
<dbReference type="GO" id="GO:0030177">
    <property type="term" value="P:positive regulation of Wnt signaling pathway"/>
    <property type="evidence" value="ECO:0000318"/>
    <property type="project" value="GO_Central"/>
</dbReference>
<keyword evidence="17" id="KW-1185">Reference proteome</keyword>
<evidence type="ECO:0000256" key="4">
    <source>
        <dbReference type="ARBA" id="ARBA00022475"/>
    </source>
</evidence>
<dbReference type="EnsemblMetazoa" id="XM_030981621">
    <property type="protein sequence ID" value="XP_030837481"/>
    <property type="gene ID" value="LOC590551"/>
</dbReference>
<comment type="subcellular location">
    <subcellularLocation>
        <location evidence="2">Cell membrane</location>
        <topology evidence="2">Single-pass type I membrane protein</topology>
    </subcellularLocation>
    <subcellularLocation>
        <location evidence="1">Endoplasmic reticulum membrane</location>
        <topology evidence="1">Single-pass type I membrane protein</topology>
    </subcellularLocation>
    <subcellularLocation>
        <location evidence="3">Vesicle</location>
    </subcellularLocation>
</comment>
<evidence type="ECO:0000256" key="11">
    <source>
        <dbReference type="ARBA" id="ARBA00023170"/>
    </source>
</evidence>
<sequence length="389" mass="42822">MATFSSLYAFLFVTCFSSFCTYVLGEGRFMLAHVPDYINVHPDAGPINANEIPDLFPLALGFSSSKPVSWHGMSSGSIFRRPKAGVLITIEEIQGTDALKPSALHSVPINQVKRGSLNLDSMKDTIRNMYGKGKPVSVELAAGVEFVQSPDEFPKLFEGLPPLRLDRMMPLLKGSTSVTLELSPMILNLTHQSDVNFFSELQIMKEVLLKLKENRAVVEDNIPDIYSFELSGFRVLQTEYGVDSAQVTDAMNVLADFIQQWGRDMVELYGEDLFMGVATVPMEAFMHRQGRSLMQSTGSTTAAPTDAPTTMGDLTTAAEPTQAPIANITPSALNVAPYYDDTFPVFFNIFLWMGVILVVAVVVVTSMLGNMDPGDSIIYRMTSQRIKID</sequence>
<dbReference type="InterPro" id="IPR057318">
    <property type="entry name" value="RENR_N"/>
</dbReference>
<evidence type="ECO:0000259" key="14">
    <source>
        <dbReference type="Pfam" id="PF07850"/>
    </source>
</evidence>
<organism evidence="16 17">
    <name type="scientific">Strongylocentrotus purpuratus</name>
    <name type="common">Purple sea urchin</name>
    <dbReference type="NCBI Taxonomy" id="7668"/>
    <lineage>
        <taxon>Eukaryota</taxon>
        <taxon>Metazoa</taxon>
        <taxon>Echinodermata</taxon>
        <taxon>Eleutherozoa</taxon>
        <taxon>Echinozoa</taxon>
        <taxon>Echinoidea</taxon>
        <taxon>Euechinoidea</taxon>
        <taxon>Echinacea</taxon>
        <taxon>Camarodonta</taxon>
        <taxon>Echinidea</taxon>
        <taxon>Strongylocentrotidae</taxon>
        <taxon>Strongylocentrotus</taxon>
    </lineage>
</organism>
<dbReference type="InterPro" id="IPR056780">
    <property type="entry name" value="Renin_r_C"/>
</dbReference>
<dbReference type="Proteomes" id="UP000007110">
    <property type="component" value="Unassembled WGS sequence"/>
</dbReference>
<keyword evidence="11" id="KW-0675">Receptor</keyword>
<name>A0A7M7SWZ7_STRPU</name>
<dbReference type="PANTHER" id="PTHR13351">
    <property type="entry name" value="RENIN RECEPTOR"/>
    <property type="match status" value="1"/>
</dbReference>
<dbReference type="GO" id="GO:0098588">
    <property type="term" value="C:bounding membrane of organelle"/>
    <property type="evidence" value="ECO:0007669"/>
    <property type="project" value="UniProtKB-ARBA"/>
</dbReference>
<dbReference type="OrthoDB" id="7866065at2759"/>
<keyword evidence="5" id="KW-0165">Cleavage on pair of basic residues</keyword>
<evidence type="ECO:0000313" key="16">
    <source>
        <dbReference type="EnsemblMetazoa" id="XP_030837481"/>
    </source>
</evidence>
<feature type="signal peptide" evidence="13">
    <location>
        <begin position="1"/>
        <end position="25"/>
    </location>
</feature>
<protein>
    <recommendedName>
        <fullName evidence="18">Renin receptor</fullName>
    </recommendedName>
</protein>
<evidence type="ECO:0000313" key="17">
    <source>
        <dbReference type="Proteomes" id="UP000007110"/>
    </source>
</evidence>
<evidence type="ECO:0000256" key="3">
    <source>
        <dbReference type="ARBA" id="ARBA00004373"/>
    </source>
</evidence>
<feature type="domain" description="Renin receptor-like C-terminal transmembrane spanning segment" evidence="14">
    <location>
        <begin position="330"/>
        <end position="389"/>
    </location>
</feature>
<evidence type="ECO:0000256" key="9">
    <source>
        <dbReference type="ARBA" id="ARBA00022989"/>
    </source>
</evidence>
<dbReference type="InParanoid" id="A0A7M7SWZ7"/>
<dbReference type="GeneID" id="590551"/>
<evidence type="ECO:0000256" key="12">
    <source>
        <dbReference type="SAM" id="Phobius"/>
    </source>
</evidence>
<evidence type="ECO:0000256" key="5">
    <source>
        <dbReference type="ARBA" id="ARBA00022685"/>
    </source>
</evidence>
<reference evidence="16" key="2">
    <citation type="submission" date="2021-01" db="UniProtKB">
        <authorList>
            <consortium name="EnsemblMetazoa"/>
        </authorList>
    </citation>
    <scope>IDENTIFICATION</scope>
</reference>
<evidence type="ECO:0000256" key="1">
    <source>
        <dbReference type="ARBA" id="ARBA00004115"/>
    </source>
</evidence>
<evidence type="ECO:0000256" key="8">
    <source>
        <dbReference type="ARBA" id="ARBA00022824"/>
    </source>
</evidence>
<dbReference type="KEGG" id="spu:590551"/>
<keyword evidence="6 12" id="KW-0812">Transmembrane</keyword>
<dbReference type="Pfam" id="PF25294">
    <property type="entry name" value="RENR_N"/>
    <property type="match status" value="1"/>
</dbReference>
<evidence type="ECO:0000256" key="6">
    <source>
        <dbReference type="ARBA" id="ARBA00022692"/>
    </source>
</evidence>
<dbReference type="GO" id="GO:0005789">
    <property type="term" value="C:endoplasmic reticulum membrane"/>
    <property type="evidence" value="ECO:0007669"/>
    <property type="project" value="UniProtKB-SubCell"/>
</dbReference>
<dbReference type="FunCoup" id="A0A7M7SWZ7">
    <property type="interactions" value="1058"/>
</dbReference>
<dbReference type="AlphaFoldDB" id="A0A7M7SWZ7"/>
<dbReference type="PANTHER" id="PTHR13351:SF1">
    <property type="entry name" value="RENIN RECEPTOR"/>
    <property type="match status" value="1"/>
</dbReference>
<dbReference type="Pfam" id="PF07850">
    <property type="entry name" value="Renin_r"/>
    <property type="match status" value="1"/>
</dbReference>
<evidence type="ECO:0000259" key="15">
    <source>
        <dbReference type="Pfam" id="PF25294"/>
    </source>
</evidence>
<evidence type="ECO:0000256" key="10">
    <source>
        <dbReference type="ARBA" id="ARBA00023136"/>
    </source>
</evidence>
<dbReference type="InterPro" id="IPR012493">
    <property type="entry name" value="Renin_rcpt"/>
</dbReference>
<evidence type="ECO:0000256" key="2">
    <source>
        <dbReference type="ARBA" id="ARBA00004251"/>
    </source>
</evidence>
<dbReference type="GO" id="GO:0009897">
    <property type="term" value="C:external side of plasma membrane"/>
    <property type="evidence" value="ECO:0000318"/>
    <property type="project" value="GO_Central"/>
</dbReference>
<keyword evidence="9 12" id="KW-1133">Transmembrane helix</keyword>
<dbReference type="GO" id="GO:0031982">
    <property type="term" value="C:vesicle"/>
    <property type="evidence" value="ECO:0007669"/>
    <property type="project" value="UniProtKB-SubCell"/>
</dbReference>
<dbReference type="OMA" id="QYAVIFN"/>
<evidence type="ECO:0000256" key="13">
    <source>
        <dbReference type="SAM" id="SignalP"/>
    </source>
</evidence>
<feature type="transmembrane region" description="Helical" evidence="12">
    <location>
        <begin position="349"/>
        <end position="371"/>
    </location>
</feature>
<keyword evidence="4" id="KW-1003">Cell membrane</keyword>
<evidence type="ECO:0000256" key="7">
    <source>
        <dbReference type="ARBA" id="ARBA00022729"/>
    </source>
</evidence>
<dbReference type="CTD" id="10159"/>
<keyword evidence="8" id="KW-0256">Endoplasmic reticulum</keyword>